<dbReference type="GO" id="GO:0003723">
    <property type="term" value="F:RNA binding"/>
    <property type="evidence" value="ECO:0007669"/>
    <property type="project" value="InterPro"/>
</dbReference>
<evidence type="ECO:0000313" key="2">
    <source>
        <dbReference type="Proteomes" id="UP000216498"/>
    </source>
</evidence>
<dbReference type="InterPro" id="IPR036107">
    <property type="entry name" value="CsrA_sf"/>
</dbReference>
<dbReference type="Pfam" id="PF02599">
    <property type="entry name" value="CsrA"/>
    <property type="match status" value="1"/>
</dbReference>
<dbReference type="InterPro" id="IPR003751">
    <property type="entry name" value="CsrA"/>
</dbReference>
<sequence>MALTLGRKPGEKIYIVDSQGREIEIEVVKREEKLSNFTQLRISAPSEYQIIRGEIYEGSNSN</sequence>
<protein>
    <submittedName>
        <fullName evidence="1">Carbon storage regulator</fullName>
    </submittedName>
</protein>
<comment type="caution">
    <text evidence="1">The sequence shown here is derived from an EMBL/GenBank/DDBJ whole genome shotgun (WGS) entry which is preliminary data.</text>
</comment>
<dbReference type="GO" id="GO:0006109">
    <property type="term" value="P:regulation of carbohydrate metabolic process"/>
    <property type="evidence" value="ECO:0007669"/>
    <property type="project" value="InterPro"/>
</dbReference>
<dbReference type="GO" id="GO:0006402">
    <property type="term" value="P:mRNA catabolic process"/>
    <property type="evidence" value="ECO:0007669"/>
    <property type="project" value="InterPro"/>
</dbReference>
<dbReference type="Gene3D" id="2.60.40.4380">
    <property type="entry name" value="Translational regulator CsrA"/>
    <property type="match status" value="1"/>
</dbReference>
<evidence type="ECO:0000313" key="1">
    <source>
        <dbReference type="EMBL" id="OZU88225.1"/>
    </source>
</evidence>
<dbReference type="AlphaFoldDB" id="A0A265N8S8"/>
<name>A0A265N8S8_9BACI</name>
<gene>
    <name evidence="1" type="ORF">CIL03_11260</name>
</gene>
<keyword evidence="2" id="KW-1185">Reference proteome</keyword>
<dbReference type="EMBL" id="NPMS01000005">
    <property type="protein sequence ID" value="OZU88225.1"/>
    <property type="molecule type" value="Genomic_DNA"/>
</dbReference>
<accession>A0A265N8S8</accession>
<dbReference type="SUPFAM" id="SSF117130">
    <property type="entry name" value="CsrA-like"/>
    <property type="match status" value="1"/>
</dbReference>
<proteinExistence type="predicted"/>
<reference evidence="1 2" key="1">
    <citation type="submission" date="2017-08" db="EMBL/GenBank/DDBJ databases">
        <title>Virgibacillus indicus sp. nov. and Virgibacillus profoundi sp. nov, two moderately halophilic bacteria isolated from marine sediment by using the Microfluidic Streak Plate.</title>
        <authorList>
            <person name="Xu B."/>
            <person name="Hu B."/>
            <person name="Wang J."/>
            <person name="Zhu Y."/>
            <person name="Huang L."/>
            <person name="Du W."/>
            <person name="Huang Y."/>
        </authorList>
    </citation>
    <scope>NUCLEOTIDE SEQUENCE [LARGE SCALE GENOMIC DNA]</scope>
    <source>
        <strain evidence="1 2">IO3-P2-C2</strain>
    </source>
</reference>
<dbReference type="Proteomes" id="UP000216498">
    <property type="component" value="Unassembled WGS sequence"/>
</dbReference>
<organism evidence="1 2">
    <name type="scientific">Virgibacillus indicus</name>
    <dbReference type="NCBI Taxonomy" id="2024554"/>
    <lineage>
        <taxon>Bacteria</taxon>
        <taxon>Bacillati</taxon>
        <taxon>Bacillota</taxon>
        <taxon>Bacilli</taxon>
        <taxon>Bacillales</taxon>
        <taxon>Bacillaceae</taxon>
        <taxon>Virgibacillus</taxon>
    </lineage>
</organism>
<dbReference type="RefSeq" id="WP_094885964.1">
    <property type="nucleotide sequence ID" value="NZ_NPMS01000005.1"/>
</dbReference>